<evidence type="ECO:0000313" key="7">
    <source>
        <dbReference type="EMBL" id="KEF53870.1"/>
    </source>
</evidence>
<protein>
    <submittedName>
        <fullName evidence="7">Uncharacterized protein</fullName>
    </submittedName>
</protein>
<dbReference type="PANTHER" id="PTHR47660">
    <property type="entry name" value="TRANSCRIPTION FACTOR WITH C2H2 AND ZN(2)-CYS(6) DNA BINDING DOMAIN (EUROFUNG)-RELATED-RELATED"/>
    <property type="match status" value="1"/>
</dbReference>
<comment type="caution">
    <text evidence="7">The sequence shown here is derived from an EMBL/GenBank/DDBJ whole genome shotgun (WGS) entry which is preliminary data.</text>
</comment>
<dbReference type="GO" id="GO:0046872">
    <property type="term" value="F:metal ion binding"/>
    <property type="evidence" value="ECO:0007669"/>
    <property type="project" value="UniProtKB-KW"/>
</dbReference>
<keyword evidence="8" id="KW-1185">Reference proteome</keyword>
<dbReference type="Proteomes" id="UP000027920">
    <property type="component" value="Unassembled WGS sequence"/>
</dbReference>
<keyword evidence="5" id="KW-0539">Nucleus</keyword>
<gene>
    <name evidence="7" type="ORF">A1O9_10272</name>
</gene>
<evidence type="ECO:0000313" key="8">
    <source>
        <dbReference type="Proteomes" id="UP000027920"/>
    </source>
</evidence>
<accession>A0A072PE95</accession>
<dbReference type="HOGENOM" id="CLU_003487_2_1_1"/>
<dbReference type="EMBL" id="AMGV01000012">
    <property type="protein sequence ID" value="KEF53870.1"/>
    <property type="molecule type" value="Genomic_DNA"/>
</dbReference>
<name>A0A072PE95_9EURO</name>
<organism evidence="7 8">
    <name type="scientific">Exophiala aquamarina CBS 119918</name>
    <dbReference type="NCBI Taxonomy" id="1182545"/>
    <lineage>
        <taxon>Eukaryota</taxon>
        <taxon>Fungi</taxon>
        <taxon>Dikarya</taxon>
        <taxon>Ascomycota</taxon>
        <taxon>Pezizomycotina</taxon>
        <taxon>Eurotiomycetes</taxon>
        <taxon>Chaetothyriomycetidae</taxon>
        <taxon>Chaetothyriales</taxon>
        <taxon>Herpotrichiellaceae</taxon>
        <taxon>Exophiala</taxon>
    </lineage>
</organism>
<evidence type="ECO:0000256" key="5">
    <source>
        <dbReference type="ARBA" id="ARBA00023242"/>
    </source>
</evidence>
<keyword evidence="6" id="KW-1133">Transmembrane helix</keyword>
<dbReference type="OrthoDB" id="40579at2759"/>
<dbReference type="PANTHER" id="PTHR47660:SF2">
    <property type="entry name" value="TRANSCRIPTION FACTOR WITH C2H2 AND ZN(2)-CYS(6) DNA BINDING DOMAIN (EUROFUNG)"/>
    <property type="match status" value="1"/>
</dbReference>
<evidence type="ECO:0000256" key="3">
    <source>
        <dbReference type="ARBA" id="ARBA00023015"/>
    </source>
</evidence>
<proteinExistence type="predicted"/>
<keyword evidence="3" id="KW-0805">Transcription regulation</keyword>
<evidence type="ECO:0000256" key="6">
    <source>
        <dbReference type="SAM" id="Phobius"/>
    </source>
</evidence>
<dbReference type="AlphaFoldDB" id="A0A072PE95"/>
<sequence length="669" mass="74437">MGPDIDHPEILTNNQFPGIFLPMNDTAQLLSLSPKDITLLDQDGGGQSGSVSFDLEPSAALLDDFFSDDIEDGFPLSWCFSTLANRNPEPTTLEKFPSKQMNQTETAFQNSPWLTQGLKSPTVHQSDTGAAASTSDLDLIRHLSRNFWSAVPQRFDQRTRDSLVALMASEGKPCDGPSPHIDFPSLRLLDILLDRFFRKQDQKVDSWIHSAAFSPALTDLDLTSMILAWSALNSHIYSLRRWGSRLCRIIQARLNRRIQCEYDCSTNISLLQALLLSVEVEAWNCDHSCLLQGSSLSGLLNDCLRLSWRTNAGQEDVGATAAWAKSELTESSWQQWVTWESRNRLVARFSILENQRAAALGIRPSLAVDVLRQPLPQPRTLWMARTETEWNKLYTPQSDEATTAEDLLASLMTAPLSEGFFDFAFAYKIIALQLTGSVVGNHLMGSPFKLRAHVHANWKNEIRRVTGNLARTTHALSSLLSGIAISYLSMVTDSSIDDFEVLLGRTGQKASEKMSCVMEPWINTQESRKTIWHAGQILRIFPQINRPLSSFHVVMVYQAGLFLLGYSWLKRRTGSLTRQDLALLPNLCLNGDDITTAEDFFVSGFWEPVLQASTTEGAPPVSLRNPQDVATVVADIILDKTQGSEELSQWLVGGLVQLLKDIAASVPSP</sequence>
<dbReference type="VEuPathDB" id="FungiDB:A1O9_10272"/>
<keyword evidence="6" id="KW-0472">Membrane</keyword>
<dbReference type="GeneID" id="25285176"/>
<keyword evidence="2" id="KW-0862">Zinc</keyword>
<feature type="transmembrane region" description="Helical" evidence="6">
    <location>
        <begin position="548"/>
        <end position="569"/>
    </location>
</feature>
<keyword evidence="1" id="KW-0479">Metal-binding</keyword>
<keyword evidence="4" id="KW-0804">Transcription</keyword>
<reference evidence="7 8" key="1">
    <citation type="submission" date="2013-03" db="EMBL/GenBank/DDBJ databases">
        <title>The Genome Sequence of Exophiala aquamarina CBS 119918.</title>
        <authorList>
            <consortium name="The Broad Institute Genomics Platform"/>
            <person name="Cuomo C."/>
            <person name="de Hoog S."/>
            <person name="Gorbushina A."/>
            <person name="Walker B."/>
            <person name="Young S.K."/>
            <person name="Zeng Q."/>
            <person name="Gargeya S."/>
            <person name="Fitzgerald M."/>
            <person name="Haas B."/>
            <person name="Abouelleil A."/>
            <person name="Allen A.W."/>
            <person name="Alvarado L."/>
            <person name="Arachchi H.M."/>
            <person name="Berlin A.M."/>
            <person name="Chapman S.B."/>
            <person name="Gainer-Dewar J."/>
            <person name="Goldberg J."/>
            <person name="Griggs A."/>
            <person name="Gujja S."/>
            <person name="Hansen M."/>
            <person name="Howarth C."/>
            <person name="Imamovic A."/>
            <person name="Ireland A."/>
            <person name="Larimer J."/>
            <person name="McCowan C."/>
            <person name="Murphy C."/>
            <person name="Pearson M."/>
            <person name="Poon T.W."/>
            <person name="Priest M."/>
            <person name="Roberts A."/>
            <person name="Saif S."/>
            <person name="Shea T."/>
            <person name="Sisk P."/>
            <person name="Sykes S."/>
            <person name="Wortman J."/>
            <person name="Nusbaum C."/>
            <person name="Birren B."/>
        </authorList>
    </citation>
    <scope>NUCLEOTIDE SEQUENCE [LARGE SCALE GENOMIC DNA]</scope>
    <source>
        <strain evidence="7 8">CBS 119918</strain>
    </source>
</reference>
<dbReference type="STRING" id="1182545.A0A072PE95"/>
<evidence type="ECO:0000256" key="2">
    <source>
        <dbReference type="ARBA" id="ARBA00022833"/>
    </source>
</evidence>
<evidence type="ECO:0000256" key="1">
    <source>
        <dbReference type="ARBA" id="ARBA00022723"/>
    </source>
</evidence>
<evidence type="ECO:0000256" key="4">
    <source>
        <dbReference type="ARBA" id="ARBA00023163"/>
    </source>
</evidence>
<dbReference type="RefSeq" id="XP_013256460.1">
    <property type="nucleotide sequence ID" value="XM_013401006.1"/>
</dbReference>
<keyword evidence="6" id="KW-0812">Transmembrane</keyword>